<organism evidence="2 3">
    <name type="scientific">Tetracentron sinense</name>
    <name type="common">Spur-leaf</name>
    <dbReference type="NCBI Taxonomy" id="13715"/>
    <lineage>
        <taxon>Eukaryota</taxon>
        <taxon>Viridiplantae</taxon>
        <taxon>Streptophyta</taxon>
        <taxon>Embryophyta</taxon>
        <taxon>Tracheophyta</taxon>
        <taxon>Spermatophyta</taxon>
        <taxon>Magnoliopsida</taxon>
        <taxon>Trochodendrales</taxon>
        <taxon>Trochodendraceae</taxon>
        <taxon>Tetracentron</taxon>
    </lineage>
</organism>
<feature type="region of interest" description="Disordered" evidence="1">
    <location>
        <begin position="95"/>
        <end position="115"/>
    </location>
</feature>
<evidence type="ECO:0000313" key="2">
    <source>
        <dbReference type="EMBL" id="KAF8379559.1"/>
    </source>
</evidence>
<name>A0A834YEB5_TETSI</name>
<reference evidence="2 3" key="1">
    <citation type="submission" date="2020-04" db="EMBL/GenBank/DDBJ databases">
        <title>Plant Genome Project.</title>
        <authorList>
            <person name="Zhang R.-G."/>
        </authorList>
    </citation>
    <scope>NUCLEOTIDE SEQUENCE [LARGE SCALE GENOMIC DNA]</scope>
    <source>
        <strain evidence="2">YNK0</strain>
        <tissue evidence="2">Leaf</tissue>
    </source>
</reference>
<evidence type="ECO:0000313" key="3">
    <source>
        <dbReference type="Proteomes" id="UP000655225"/>
    </source>
</evidence>
<sequence>MHLEQSQIQPQIINWHKLNIISCTNYLESVTGSVISTKLLTWSLVASIISSLDITIDPLRRVSELTVRRPGKVPEGAIPSSSPGWHAVTCSCCGSNSSSPPTTDGFGTGTPMPNP</sequence>
<comment type="caution">
    <text evidence="2">The sequence shown here is derived from an EMBL/GenBank/DDBJ whole genome shotgun (WGS) entry which is preliminary data.</text>
</comment>
<proteinExistence type="predicted"/>
<dbReference type="OrthoDB" id="1595177at2759"/>
<keyword evidence="3" id="KW-1185">Reference proteome</keyword>
<dbReference type="AlphaFoldDB" id="A0A834YEB5"/>
<gene>
    <name evidence="2" type="ORF">HHK36_028999</name>
</gene>
<protein>
    <submittedName>
        <fullName evidence="2">Uncharacterized protein</fullName>
    </submittedName>
</protein>
<evidence type="ECO:0000256" key="1">
    <source>
        <dbReference type="SAM" id="MobiDB-lite"/>
    </source>
</evidence>
<dbReference type="Proteomes" id="UP000655225">
    <property type="component" value="Unassembled WGS sequence"/>
</dbReference>
<accession>A0A834YEB5</accession>
<dbReference type="EMBL" id="JABCRI010000022">
    <property type="protein sequence ID" value="KAF8379559.1"/>
    <property type="molecule type" value="Genomic_DNA"/>
</dbReference>